<evidence type="ECO:0000313" key="2">
    <source>
        <dbReference type="Proteomes" id="UP000224542"/>
    </source>
</evidence>
<evidence type="ECO:0000313" key="1">
    <source>
        <dbReference type="EMBL" id="ALA07414.1"/>
    </source>
</evidence>
<gene>
    <name evidence="1" type="ORF">SECTIM467_68</name>
</gene>
<dbReference type="Proteomes" id="UP000224542">
    <property type="component" value="Segment"/>
</dbReference>
<reference evidence="1 2" key="1">
    <citation type="journal article" date="2015" name="Genome Announc.">
        <title>Genome Sequences of Five Additional Brevibacillus laterosporus Bacteriophages.</title>
        <authorList>
            <person name="Merrill B.D."/>
            <person name="Berg J.A."/>
            <person name="Graves K.A."/>
            <person name="Ward A.T."/>
            <person name="Hilton J.A."/>
            <person name="Wake B.N."/>
            <person name="Grose J.H."/>
            <person name="Breakwell D.P."/>
            <person name="Burnett S.H."/>
        </authorList>
    </citation>
    <scope>NUCLEOTIDE SEQUENCE [LARGE SCALE GENOMIC DNA]</scope>
</reference>
<organism evidence="1 2">
    <name type="scientific">Brevibacillus phage SecTim467</name>
    <dbReference type="NCBI Taxonomy" id="1691956"/>
    <lineage>
        <taxon>Viruses</taxon>
        <taxon>Duplodnaviria</taxon>
        <taxon>Heunggongvirae</taxon>
        <taxon>Uroviricota</taxon>
        <taxon>Caudoviricetes</taxon>
        <taxon>Jenstvirus</taxon>
        <taxon>Jenstvirus jenst</taxon>
    </lineage>
</organism>
<name>A0A0K2CPD0_9CAUD</name>
<sequence>MFLSAQKGTSINQALTHTSSLTQNDCDLQNFSDNFTKELDKLLHE</sequence>
<accession>A0A0K2CPD0</accession>
<protein>
    <submittedName>
        <fullName evidence="1">Uncharacterized protein</fullName>
    </submittedName>
</protein>
<proteinExistence type="predicted"/>
<dbReference type="EMBL" id="KT151957">
    <property type="protein sequence ID" value="ALA07414.1"/>
    <property type="molecule type" value="Genomic_DNA"/>
</dbReference>